<reference evidence="3" key="1">
    <citation type="submission" date="2022-04" db="EMBL/GenBank/DDBJ databases">
        <authorList>
            <person name="Ren T."/>
        </authorList>
    </citation>
    <scope>NUCLEOTIDE SEQUENCE</scope>
    <source>
        <strain evidence="3">F63249</strain>
    </source>
</reference>
<comment type="caution">
    <text evidence="3">The sequence shown here is derived from an EMBL/GenBank/DDBJ whole genome shotgun (WGS) entry which is preliminary data.</text>
</comment>
<dbReference type="InterPro" id="IPR016186">
    <property type="entry name" value="C-type_lectin-like/link_sf"/>
</dbReference>
<evidence type="ECO:0000259" key="2">
    <source>
        <dbReference type="PROSITE" id="PS50041"/>
    </source>
</evidence>
<feature type="chain" id="PRO_5046231043" evidence="1">
    <location>
        <begin position="22"/>
        <end position="804"/>
    </location>
</feature>
<gene>
    <name evidence="3" type="ORF">MUY34_11940</name>
</gene>
<feature type="domain" description="C-type lectin" evidence="2">
    <location>
        <begin position="142"/>
        <end position="263"/>
    </location>
</feature>
<keyword evidence="4" id="KW-1185">Reference proteome</keyword>
<dbReference type="SUPFAM" id="SSF56436">
    <property type="entry name" value="C-type lectin-like"/>
    <property type="match status" value="1"/>
</dbReference>
<name>A0ABT0HAD3_9FLAO</name>
<dbReference type="InterPro" id="IPR026341">
    <property type="entry name" value="T9SS_type_B"/>
</dbReference>
<sequence>MKLKCVFLCLSVFFGIEYNYAQTPPSISAEGSQEFCGSSPMSIVTDVSITDPDPGDTTLAKVDVQISEGYTFGQDVLILNGTYPNITSTWTIAEGKLTLNGPASFTEFEDAIRNVVYSTVEANFTQDKFFSINLGDANYLPSTNHYYIYVPSQGITWTNARAAAETQDYFGLQGYLATLTSFEEAQFAGEQSPGVGWIGASDAQTEGVWQWVTGPENSTVFWDGAPVNNEFSLWNTGEPNNINNEDYAHITDASVGIVGSWNDLANTGDTNPDSPYHPKGYLVEFGGMPDDPVLNLSASTTITTPKLTFEADVACGEGISTLSLTSNTPTVLWFESQTSTDVINSGFVFDVALTETTTFWVLPLFDGCSDGNRIPFTANFLASPDAEDITISQCDDEILDGFTVFNFDSSFEDITNGITQNRELQFFEDEALTIEIEGTSYSNSSNPQTIYAKVTDTSSGCTNSSEITLQVNTEAVSAVTLESCDTREPTGRVIWDLSLADELVLDDLPLNSEVSYYETYNDALLELNELPNNFFNPEPYNYTIYSRVEIEASCYGIGQVHLLVNPNPNILTEETVLYCLNSFPETITLSGGVMGDTPNNYYYNWSTGETTIDIEINETGTYTVDVSFVEGCSKTKTITVLPSNIATIEDVVIEDVSVNNSITVLVSGEGDYEYAILGIEGPYQSSNTFDNVAAGIYTVYIRDTKNDCGITSEDVSVIGYPKYFTPNGDGVNETWQLKGVSAQFQPNSKVFIFDRYGKLLYTINSPFDSWDGTFKGQPLPSNDYWFSATLEDGRVFRSHFTLKR</sequence>
<dbReference type="Proteomes" id="UP001203687">
    <property type="component" value="Unassembled WGS sequence"/>
</dbReference>
<dbReference type="PROSITE" id="PS50041">
    <property type="entry name" value="C_TYPE_LECTIN_2"/>
    <property type="match status" value="1"/>
</dbReference>
<dbReference type="CDD" id="cd03603">
    <property type="entry name" value="CLECT_VCBS"/>
    <property type="match status" value="1"/>
</dbReference>
<evidence type="ECO:0000313" key="4">
    <source>
        <dbReference type="Proteomes" id="UP001203687"/>
    </source>
</evidence>
<dbReference type="InterPro" id="IPR016187">
    <property type="entry name" value="CTDL_fold"/>
</dbReference>
<dbReference type="RefSeq" id="WP_248413279.1">
    <property type="nucleotide sequence ID" value="NZ_JALPQF010000011.1"/>
</dbReference>
<dbReference type="EMBL" id="JALPQF010000011">
    <property type="protein sequence ID" value="MCK8481339.1"/>
    <property type="molecule type" value="Genomic_DNA"/>
</dbReference>
<evidence type="ECO:0000313" key="3">
    <source>
        <dbReference type="EMBL" id="MCK8481339.1"/>
    </source>
</evidence>
<dbReference type="Pfam" id="PF13585">
    <property type="entry name" value="CHU_C"/>
    <property type="match status" value="1"/>
</dbReference>
<keyword evidence="1" id="KW-0732">Signal</keyword>
<dbReference type="Gene3D" id="3.10.100.10">
    <property type="entry name" value="Mannose-Binding Protein A, subunit A"/>
    <property type="match status" value="1"/>
</dbReference>
<accession>A0ABT0HAD3</accession>
<dbReference type="InterPro" id="IPR034007">
    <property type="entry name" value="CTLD_bac"/>
</dbReference>
<dbReference type="NCBIfam" id="TIGR04131">
    <property type="entry name" value="Bac_Flav_CTERM"/>
    <property type="match status" value="1"/>
</dbReference>
<dbReference type="InterPro" id="IPR001304">
    <property type="entry name" value="C-type_lectin-like"/>
</dbReference>
<organism evidence="3 4">
    <name type="scientific">Psychroserpens algicola</name>
    <dbReference type="NCBI Taxonomy" id="1719034"/>
    <lineage>
        <taxon>Bacteria</taxon>
        <taxon>Pseudomonadati</taxon>
        <taxon>Bacteroidota</taxon>
        <taxon>Flavobacteriia</taxon>
        <taxon>Flavobacteriales</taxon>
        <taxon>Flavobacteriaceae</taxon>
        <taxon>Psychroserpens</taxon>
    </lineage>
</organism>
<feature type="signal peptide" evidence="1">
    <location>
        <begin position="1"/>
        <end position="21"/>
    </location>
</feature>
<proteinExistence type="predicted"/>
<evidence type="ECO:0000256" key="1">
    <source>
        <dbReference type="SAM" id="SignalP"/>
    </source>
</evidence>
<protein>
    <submittedName>
        <fullName evidence="3">T9SS type B sorting domain-containing protein</fullName>
    </submittedName>
</protein>